<feature type="region of interest" description="Disordered" evidence="4">
    <location>
        <begin position="979"/>
        <end position="1050"/>
    </location>
</feature>
<dbReference type="InterPro" id="IPR011990">
    <property type="entry name" value="TPR-like_helical_dom_sf"/>
</dbReference>
<dbReference type="InterPro" id="IPR045243">
    <property type="entry name" value="Rna14-like"/>
</dbReference>
<dbReference type="InterPro" id="IPR008847">
    <property type="entry name" value="Suf"/>
</dbReference>
<accession>A0A015LS52</accession>
<protein>
    <submittedName>
        <fullName evidence="6">Rna14p</fullName>
    </submittedName>
</protein>
<keyword evidence="2" id="KW-0677">Repeat</keyword>
<dbReference type="Pfam" id="PF05843">
    <property type="entry name" value="Suf"/>
    <property type="match status" value="1"/>
</dbReference>
<evidence type="ECO:0000256" key="3">
    <source>
        <dbReference type="ARBA" id="ARBA00023242"/>
    </source>
</evidence>
<feature type="compositionally biased region" description="Low complexity" evidence="4">
    <location>
        <begin position="36"/>
        <end position="78"/>
    </location>
</feature>
<feature type="region of interest" description="Disordered" evidence="4">
    <location>
        <begin position="1"/>
        <end position="78"/>
    </location>
</feature>
<dbReference type="SUPFAM" id="SSF48452">
    <property type="entry name" value="TPR-like"/>
    <property type="match status" value="2"/>
</dbReference>
<feature type="compositionally biased region" description="Polar residues" evidence="4">
    <location>
        <begin position="1"/>
        <end position="10"/>
    </location>
</feature>
<dbReference type="HOGENOM" id="CLU_293572_0_0_1"/>
<dbReference type="STRING" id="1432141.A0A015LS52"/>
<feature type="domain" description="Suppressor of forked" evidence="5">
    <location>
        <begin position="230"/>
        <end position="860"/>
    </location>
</feature>
<dbReference type="PANTHER" id="PTHR19980">
    <property type="entry name" value="RNA CLEAVAGE STIMULATION FACTOR"/>
    <property type="match status" value="1"/>
</dbReference>
<dbReference type="GO" id="GO:0005634">
    <property type="term" value="C:nucleus"/>
    <property type="evidence" value="ECO:0007669"/>
    <property type="project" value="UniProtKB-SubCell"/>
</dbReference>
<name>A0A015LS52_RHIIW</name>
<reference evidence="6 7" key="1">
    <citation type="submission" date="2014-02" db="EMBL/GenBank/DDBJ databases">
        <title>Single nucleus genome sequencing reveals high similarity among nuclei of an endomycorrhizal fungus.</title>
        <authorList>
            <person name="Lin K."/>
            <person name="Geurts R."/>
            <person name="Zhang Z."/>
            <person name="Limpens E."/>
            <person name="Saunders D.G."/>
            <person name="Mu D."/>
            <person name="Pang E."/>
            <person name="Cao H."/>
            <person name="Cha H."/>
            <person name="Lin T."/>
            <person name="Zhou Q."/>
            <person name="Shang Y."/>
            <person name="Li Y."/>
            <person name="Ivanov S."/>
            <person name="Sharma T."/>
            <person name="Velzen R.V."/>
            <person name="Ruijter N.D."/>
            <person name="Aanen D.K."/>
            <person name="Win J."/>
            <person name="Kamoun S."/>
            <person name="Bisseling T."/>
            <person name="Huang S."/>
        </authorList>
    </citation>
    <scope>NUCLEOTIDE SEQUENCE [LARGE SCALE GENOMIC DNA]</scope>
    <source>
        <strain evidence="7">DAOM197198w</strain>
    </source>
</reference>
<proteinExistence type="predicted"/>
<evidence type="ECO:0000259" key="5">
    <source>
        <dbReference type="Pfam" id="PF05843"/>
    </source>
</evidence>
<keyword evidence="3" id="KW-0539">Nucleus</keyword>
<evidence type="ECO:0000313" key="7">
    <source>
        <dbReference type="Proteomes" id="UP000022910"/>
    </source>
</evidence>
<dbReference type="OrthoDB" id="26282at2759"/>
<dbReference type="GO" id="GO:0003729">
    <property type="term" value="F:mRNA binding"/>
    <property type="evidence" value="ECO:0007669"/>
    <property type="project" value="TreeGrafter"/>
</dbReference>
<organism evidence="6 7">
    <name type="scientific">Rhizophagus irregularis (strain DAOM 197198w)</name>
    <name type="common">Glomus intraradices</name>
    <dbReference type="NCBI Taxonomy" id="1432141"/>
    <lineage>
        <taxon>Eukaryota</taxon>
        <taxon>Fungi</taxon>
        <taxon>Fungi incertae sedis</taxon>
        <taxon>Mucoromycota</taxon>
        <taxon>Glomeromycotina</taxon>
        <taxon>Glomeromycetes</taxon>
        <taxon>Glomerales</taxon>
        <taxon>Glomeraceae</taxon>
        <taxon>Rhizophagus</taxon>
    </lineage>
</organism>
<dbReference type="InterPro" id="IPR003107">
    <property type="entry name" value="HAT"/>
</dbReference>
<dbReference type="EMBL" id="JEMT01027342">
    <property type="protein sequence ID" value="EXX57533.1"/>
    <property type="molecule type" value="Genomic_DNA"/>
</dbReference>
<evidence type="ECO:0000256" key="1">
    <source>
        <dbReference type="ARBA" id="ARBA00004123"/>
    </source>
</evidence>
<comment type="caution">
    <text evidence="6">The sequence shown here is derived from an EMBL/GenBank/DDBJ whole genome shotgun (WGS) entry which is preliminary data.</text>
</comment>
<gene>
    <name evidence="6" type="ORF">RirG_206350</name>
</gene>
<dbReference type="GO" id="GO:0031124">
    <property type="term" value="P:mRNA 3'-end processing"/>
    <property type="evidence" value="ECO:0007669"/>
    <property type="project" value="InterPro"/>
</dbReference>
<sequence>MDRSNLNYNQVHHDQLQYRNLPGPTAFPGRPPVIPGQPGQPGQSGQPGQPGQQSSFPVQTYQQQQTVYNPQHSQQMPQQNTQQMLFLQPQQPTAAVYPAQTIYQPQQQPPYILQPTVPQTRTEERPNNYVNLHPTLINTSNAANTAPNPTTTIAGGINRPAGRKQFTNGVNVNERRTNANSSIINKPHVATSSASTNQRQKVVPAEPGSWQIPPAAQQQLSAVQQRQSQQIETLELRIAENVYDTEAWLSLLDEVKNKGDQNKIRETFRNFTDKFPTVSRQWIEYINFELSQDDKSKVQELYPNSFRCAVSVDLAKHYIENVRNQVETSDPPEPDPIGNIISIYKYALNHVGLDIESGVIWQDYLNFLNSIEPMDNILNELRDAYKQALKIPLNNIEEIWKSYKKNEKKVSLPNQQPIKKQQYDRISTVVKDLRRFTDKINKNIIPTPLKWTKSETEQKHYVEKWVEWEKSNPLRLESVDLSKRIIYAYKKAMMYMRYYPKIWHDAAEYLVSIRDEDWTSIKNKKVEAKALFGSLIGKEFKETKEEIAVNLLNTAIEIIPDSLMVNLRYAELKEHLNQNSYRHRDSNPDAFQEAFCENFKTYESLLAIMDKKYEKIEQDMQAEVDALIKRHDVKETENTTYEDGETRELKRKKQIGLKNELLEVEERKKRQLDKIVSAGGIIWINLISFVRRVKGLEEARKLFYEKAVLSRLCTYNVYAEFALMNSKFARKYIKNAHSTYGAGPDNDNSPAGDDMKIFKLGLDRKELAENPNYIAEYLKFFIEKNDHINIHSVFEKYIQLIPSDQSKILWDIYCPYVYKYCTLFKIRNIEERRRQIYPQESSIKRFADRFGLPDTSLLKNEIGSQFDHVMVPATKTPTVLRNKKETREPAAPERLALLKSVSQETFIRPKMQSSWLLYDQTEAEKEQPTVGSVSGAPPEKIARHLATLTPVSNYKGPIINPAALMNVIVKNNNILVPSVRDRSPARTEGRSRTRQTETFGKQRGGAPKRRRRDYDGEDDDSSDRGSGPGINRPPEFDLFRARQAKRARGQ</sequence>
<keyword evidence="7" id="KW-1185">Reference proteome</keyword>
<dbReference type="SMART" id="SM00386">
    <property type="entry name" value="HAT"/>
    <property type="match status" value="6"/>
</dbReference>
<dbReference type="PANTHER" id="PTHR19980:SF0">
    <property type="entry name" value="CLEAVAGE STIMULATION FACTOR SUBUNIT 3"/>
    <property type="match status" value="1"/>
</dbReference>
<dbReference type="AlphaFoldDB" id="A0A015LS52"/>
<comment type="subcellular location">
    <subcellularLocation>
        <location evidence="1">Nucleus</location>
    </subcellularLocation>
</comment>
<dbReference type="Proteomes" id="UP000022910">
    <property type="component" value="Unassembled WGS sequence"/>
</dbReference>
<feature type="compositionally biased region" description="Basic and acidic residues" evidence="4">
    <location>
        <begin position="979"/>
        <end position="995"/>
    </location>
</feature>
<evidence type="ECO:0000313" key="6">
    <source>
        <dbReference type="EMBL" id="EXX57533.1"/>
    </source>
</evidence>
<evidence type="ECO:0000256" key="2">
    <source>
        <dbReference type="ARBA" id="ARBA00022737"/>
    </source>
</evidence>
<dbReference type="Gene3D" id="1.25.40.10">
    <property type="entry name" value="Tetratricopeptide repeat domain"/>
    <property type="match status" value="2"/>
</dbReference>
<evidence type="ECO:0000256" key="4">
    <source>
        <dbReference type="SAM" id="MobiDB-lite"/>
    </source>
</evidence>